<dbReference type="KEGG" id="cak:Caul_4841"/>
<accession>B0T477</accession>
<protein>
    <recommendedName>
        <fullName evidence="2">dTDP-6-deoxy-L-hexose 3-O-methyltransferase</fullName>
    </recommendedName>
</protein>
<name>B0T477_CAUSK</name>
<reference evidence="1" key="1">
    <citation type="submission" date="2008-01" db="EMBL/GenBank/DDBJ databases">
        <title>Complete sequence of chromosome of Caulobacter sp. K31.</title>
        <authorList>
            <consortium name="US DOE Joint Genome Institute"/>
            <person name="Copeland A."/>
            <person name="Lucas S."/>
            <person name="Lapidus A."/>
            <person name="Barry K."/>
            <person name="Glavina del Rio T."/>
            <person name="Dalin E."/>
            <person name="Tice H."/>
            <person name="Pitluck S."/>
            <person name="Bruce D."/>
            <person name="Goodwin L."/>
            <person name="Thompson L.S."/>
            <person name="Brettin T."/>
            <person name="Detter J.C."/>
            <person name="Han C."/>
            <person name="Schmutz J."/>
            <person name="Larimer F."/>
            <person name="Land M."/>
            <person name="Hauser L."/>
            <person name="Kyrpides N."/>
            <person name="Kim E."/>
            <person name="Stephens C."/>
            <person name="Richardson P."/>
        </authorList>
    </citation>
    <scope>NUCLEOTIDE SEQUENCE [LARGE SCALE GENOMIC DNA]</scope>
    <source>
        <strain evidence="1">K31</strain>
    </source>
</reference>
<evidence type="ECO:0008006" key="2">
    <source>
        <dbReference type="Google" id="ProtNLM"/>
    </source>
</evidence>
<dbReference type="HOGENOM" id="CLU_087858_0_0_5"/>
<sequence length="268" mass="30877">MSDQSTPPRPNELGGALHLVRQEFTQRSGVEAQIDGELRRYVNELMPVLGERAWNWDMQVTLKRQVFSRFIHYYELYKKITDVQGVICEFGVQWGATLTTLMNLRGMLEPYNYARKIYGFDTFEGFTTLDEKDKGFSAPGQYTVADNYYETLDNILSLHEGLSPLPHIRKFQLIKGDASETFPRWLDDNTHAIVAMAIFDMDVYKPTRDVLEKILPRLTKGSLLVFDELNCEHFPGETQAVQEVLGLSKLALHCFPHQPYCSWAIWEG</sequence>
<dbReference type="PANTHER" id="PTHR40036:SF1">
    <property type="entry name" value="MACROCIN O-METHYLTRANSFERASE"/>
    <property type="match status" value="1"/>
</dbReference>
<dbReference type="eggNOG" id="COG4122">
    <property type="taxonomic scope" value="Bacteria"/>
</dbReference>
<dbReference type="PANTHER" id="PTHR40036">
    <property type="entry name" value="MACROCIN O-METHYLTRANSFERASE"/>
    <property type="match status" value="1"/>
</dbReference>
<proteinExistence type="predicted"/>
<gene>
    <name evidence="1" type="ordered locus">Caul_4841</name>
</gene>
<dbReference type="STRING" id="366602.Caul_4841"/>
<dbReference type="InterPro" id="IPR008884">
    <property type="entry name" value="TylF_MeTrfase"/>
</dbReference>
<dbReference type="InterPro" id="IPR029063">
    <property type="entry name" value="SAM-dependent_MTases_sf"/>
</dbReference>
<organism evidence="1">
    <name type="scientific">Caulobacter sp. (strain K31)</name>
    <dbReference type="NCBI Taxonomy" id="366602"/>
    <lineage>
        <taxon>Bacteria</taxon>
        <taxon>Pseudomonadati</taxon>
        <taxon>Pseudomonadota</taxon>
        <taxon>Alphaproteobacteria</taxon>
        <taxon>Caulobacterales</taxon>
        <taxon>Caulobacteraceae</taxon>
        <taxon>Caulobacter</taxon>
    </lineage>
</organism>
<dbReference type="AlphaFoldDB" id="B0T477"/>
<evidence type="ECO:0000313" key="1">
    <source>
        <dbReference type="EMBL" id="ABZ73961.1"/>
    </source>
</evidence>
<dbReference type="Gene3D" id="3.40.50.150">
    <property type="entry name" value="Vaccinia Virus protein VP39"/>
    <property type="match status" value="1"/>
</dbReference>
<dbReference type="EMBL" id="CP000927">
    <property type="protein sequence ID" value="ABZ73961.1"/>
    <property type="molecule type" value="Genomic_DNA"/>
</dbReference>
<dbReference type="Pfam" id="PF13578">
    <property type="entry name" value="Methyltransf_24"/>
    <property type="match status" value="1"/>
</dbReference>
<dbReference type="SUPFAM" id="SSF53335">
    <property type="entry name" value="S-adenosyl-L-methionine-dependent methyltransferases"/>
    <property type="match status" value="1"/>
</dbReference>